<name>A0AC60QHB8_IXOPE</name>
<comment type="caution">
    <text evidence="1">The sequence shown here is derived from an EMBL/GenBank/DDBJ whole genome shotgun (WGS) entry which is preliminary data.</text>
</comment>
<evidence type="ECO:0000313" key="2">
    <source>
        <dbReference type="Proteomes" id="UP000805193"/>
    </source>
</evidence>
<dbReference type="EMBL" id="JABSTQ010009118">
    <property type="protein sequence ID" value="KAG0432778.1"/>
    <property type="molecule type" value="Genomic_DNA"/>
</dbReference>
<gene>
    <name evidence="1" type="ORF">HPB47_020527</name>
</gene>
<reference evidence="1 2" key="1">
    <citation type="journal article" date="2020" name="Cell">
        <title>Large-Scale Comparative Analyses of Tick Genomes Elucidate Their Genetic Diversity and Vector Capacities.</title>
        <authorList>
            <consortium name="Tick Genome and Microbiome Consortium (TIGMIC)"/>
            <person name="Jia N."/>
            <person name="Wang J."/>
            <person name="Shi W."/>
            <person name="Du L."/>
            <person name="Sun Y."/>
            <person name="Zhan W."/>
            <person name="Jiang J.F."/>
            <person name="Wang Q."/>
            <person name="Zhang B."/>
            <person name="Ji P."/>
            <person name="Bell-Sakyi L."/>
            <person name="Cui X.M."/>
            <person name="Yuan T.T."/>
            <person name="Jiang B.G."/>
            <person name="Yang W.F."/>
            <person name="Lam T.T."/>
            <person name="Chang Q.C."/>
            <person name="Ding S.J."/>
            <person name="Wang X.J."/>
            <person name="Zhu J.G."/>
            <person name="Ruan X.D."/>
            <person name="Zhao L."/>
            <person name="Wei J.T."/>
            <person name="Ye R.Z."/>
            <person name="Que T.C."/>
            <person name="Du C.H."/>
            <person name="Zhou Y.H."/>
            <person name="Cheng J.X."/>
            <person name="Dai P.F."/>
            <person name="Guo W.B."/>
            <person name="Han X.H."/>
            <person name="Huang E.J."/>
            <person name="Li L.F."/>
            <person name="Wei W."/>
            <person name="Gao Y.C."/>
            <person name="Liu J.Z."/>
            <person name="Shao H.Z."/>
            <person name="Wang X."/>
            <person name="Wang C.C."/>
            <person name="Yang T.C."/>
            <person name="Huo Q.B."/>
            <person name="Li W."/>
            <person name="Chen H.Y."/>
            <person name="Chen S.E."/>
            <person name="Zhou L.G."/>
            <person name="Ni X.B."/>
            <person name="Tian J.H."/>
            <person name="Sheng Y."/>
            <person name="Liu T."/>
            <person name="Pan Y.S."/>
            <person name="Xia L.Y."/>
            <person name="Li J."/>
            <person name="Zhao F."/>
            <person name="Cao W.C."/>
        </authorList>
    </citation>
    <scope>NUCLEOTIDE SEQUENCE [LARGE SCALE GENOMIC DNA]</scope>
    <source>
        <strain evidence="1">Iper-2018</strain>
    </source>
</reference>
<accession>A0AC60QHB8</accession>
<proteinExistence type="predicted"/>
<evidence type="ECO:0000313" key="1">
    <source>
        <dbReference type="EMBL" id="KAG0432778.1"/>
    </source>
</evidence>
<sequence length="383" mass="42672">MNSETACCCLSVYVVDTHLRATARGFVAHKYSYLRDIWSCLDFIVTLTGIAELLIVAVGASPSALRFLRPFRLLKIFTIFHGLKLASNAAGMRAIVTTIIHATTRMFEVVVLLFFCIAVFAMLGLQMFMLALKQRCVVSRERLGVLDDLLYSEMVQNTSLWMGIGDRDQAEDADGGGNGEEPLGFVCGNVLAAYHCEVGFSCEPVLQVENERVFPSFDNIFDAILTTFNIFTLDSWELPYNMVSTPPLRRFVSSGVEHKRGWEDYAPGADYLSKNFYFRPQICPCRLNTGHYVKVVIQKKAAKLVLPAPGRQDPYIQRGDTQGCFKITCPFWASRTELLGAHLGFVRDAKRLTVPKRWPAIFASRKVQGATGGLLLGLVVLSL</sequence>
<protein>
    <submittedName>
        <fullName evidence="1">Uncharacterized protein</fullName>
    </submittedName>
</protein>
<keyword evidence="2" id="KW-1185">Reference proteome</keyword>
<organism evidence="1 2">
    <name type="scientific">Ixodes persulcatus</name>
    <name type="common">Taiga tick</name>
    <dbReference type="NCBI Taxonomy" id="34615"/>
    <lineage>
        <taxon>Eukaryota</taxon>
        <taxon>Metazoa</taxon>
        <taxon>Ecdysozoa</taxon>
        <taxon>Arthropoda</taxon>
        <taxon>Chelicerata</taxon>
        <taxon>Arachnida</taxon>
        <taxon>Acari</taxon>
        <taxon>Parasitiformes</taxon>
        <taxon>Ixodida</taxon>
        <taxon>Ixodoidea</taxon>
        <taxon>Ixodidae</taxon>
        <taxon>Ixodinae</taxon>
        <taxon>Ixodes</taxon>
    </lineage>
</organism>
<dbReference type="Proteomes" id="UP000805193">
    <property type="component" value="Unassembled WGS sequence"/>
</dbReference>